<organism evidence="4 5">
    <name type="scientific">Ophiocordyceps sinensis</name>
    <dbReference type="NCBI Taxonomy" id="72228"/>
    <lineage>
        <taxon>Eukaryota</taxon>
        <taxon>Fungi</taxon>
        <taxon>Dikarya</taxon>
        <taxon>Ascomycota</taxon>
        <taxon>Pezizomycotina</taxon>
        <taxon>Sordariomycetes</taxon>
        <taxon>Hypocreomycetidae</taxon>
        <taxon>Hypocreales</taxon>
        <taxon>Ophiocordycipitaceae</taxon>
        <taxon>Ophiocordyceps</taxon>
    </lineage>
</organism>
<dbReference type="InterPro" id="IPR011035">
    <property type="entry name" value="Ribosomal_bL25/Gln-tRNA_synth"/>
</dbReference>
<dbReference type="Proteomes" id="UP000557566">
    <property type="component" value="Unassembled WGS sequence"/>
</dbReference>
<feature type="domain" description="tRNA synthetases class I (E and Q) anti-codon binding" evidence="3">
    <location>
        <begin position="112"/>
        <end position="186"/>
    </location>
</feature>
<sequence length="207" mass="22956">MPSTNGSSKHYVYAKSTSGTFPVSTLCGRCSGLVTKPKYHKNMDLGTKKVVLDKTILLEQADAVELVMGEEITLMNWGNAFVRDVTRRDKDGPVTNMLLELHLQGDVKKTRKVTWLATTAHNLVPVDMVSFDHLITKAKLDKADVLEECLTPQTEFRDEAFADCNVAELEPGAVVQFERKGYYVLDGQRLADGGSRMVFFNVPSGRA</sequence>
<feature type="domain" description="Glutamyl/glutaminyl-tRNA synthetase class Ib anti-codon binding" evidence="2">
    <location>
        <begin position="34"/>
        <end position="100"/>
    </location>
</feature>
<dbReference type="InterPro" id="IPR050132">
    <property type="entry name" value="Gln/Glu-tRNA_Ligase"/>
</dbReference>
<dbReference type="Pfam" id="PF20974">
    <property type="entry name" value="tRNA-synt_1c_C2"/>
    <property type="match status" value="1"/>
</dbReference>
<reference evidence="4 5" key="1">
    <citation type="journal article" date="2020" name="Genome Biol. Evol.">
        <title>A new high-quality draft genome assembly of the Chinese cordyceps Ophiocordyceps sinensis.</title>
        <authorList>
            <person name="Shu R."/>
            <person name="Zhang J."/>
            <person name="Meng Q."/>
            <person name="Zhang H."/>
            <person name="Zhou G."/>
            <person name="Li M."/>
            <person name="Wu P."/>
            <person name="Zhao Y."/>
            <person name="Chen C."/>
            <person name="Qin Q."/>
        </authorList>
    </citation>
    <scope>NUCLEOTIDE SEQUENCE [LARGE SCALE GENOMIC DNA]</scope>
    <source>
        <strain evidence="4 5">IOZ07</strain>
    </source>
</reference>
<dbReference type="EMBL" id="JAAVMX010000006">
    <property type="protein sequence ID" value="KAF4507310.1"/>
    <property type="molecule type" value="Genomic_DNA"/>
</dbReference>
<dbReference type="InterPro" id="IPR049437">
    <property type="entry name" value="tRNA-synt_1c_C2"/>
</dbReference>
<dbReference type="GO" id="GO:0004818">
    <property type="term" value="F:glutamate-tRNA ligase activity"/>
    <property type="evidence" value="ECO:0007669"/>
    <property type="project" value="TreeGrafter"/>
</dbReference>
<dbReference type="InterPro" id="IPR020059">
    <property type="entry name" value="Glu/Gln-tRNA-synth_Ib_codon-bd"/>
</dbReference>
<dbReference type="AlphaFoldDB" id="A0A8H4PPC4"/>
<dbReference type="OrthoDB" id="6612291at2759"/>
<evidence type="ECO:0000259" key="3">
    <source>
        <dbReference type="Pfam" id="PF20974"/>
    </source>
</evidence>
<dbReference type="InterPro" id="IPR020056">
    <property type="entry name" value="Rbsml_bL25/Gln-tRNA_synth_N"/>
</dbReference>
<dbReference type="GO" id="GO:0005524">
    <property type="term" value="F:ATP binding"/>
    <property type="evidence" value="ECO:0007669"/>
    <property type="project" value="InterPro"/>
</dbReference>
<accession>A0A8H4PPC4</accession>
<evidence type="ECO:0000313" key="5">
    <source>
        <dbReference type="Proteomes" id="UP000557566"/>
    </source>
</evidence>
<evidence type="ECO:0000313" key="4">
    <source>
        <dbReference type="EMBL" id="KAF4507310.1"/>
    </source>
</evidence>
<protein>
    <recommendedName>
        <fullName evidence="6">Glutamyl/glutaminyl-tRNA synthetase class Ib anti-codon binding domain-containing protein</fullName>
    </recommendedName>
</protein>
<name>A0A8H4PPC4_9HYPO</name>
<dbReference type="GO" id="GO:0005829">
    <property type="term" value="C:cytosol"/>
    <property type="evidence" value="ECO:0007669"/>
    <property type="project" value="TreeGrafter"/>
</dbReference>
<dbReference type="PANTHER" id="PTHR43097:SF5">
    <property type="entry name" value="GLUTAMATE--TRNA LIGASE"/>
    <property type="match status" value="1"/>
</dbReference>
<gene>
    <name evidence="4" type="ORF">G6O67_005963</name>
</gene>
<evidence type="ECO:0000259" key="2">
    <source>
        <dbReference type="Pfam" id="PF03950"/>
    </source>
</evidence>
<dbReference type="PANTHER" id="PTHR43097">
    <property type="entry name" value="GLUTAMINE-TRNA LIGASE"/>
    <property type="match status" value="1"/>
</dbReference>
<dbReference type="SUPFAM" id="SSF50715">
    <property type="entry name" value="Ribosomal protein L25-like"/>
    <property type="match status" value="1"/>
</dbReference>
<keyword evidence="1" id="KW-0648">Protein biosynthesis</keyword>
<dbReference type="Pfam" id="PF03950">
    <property type="entry name" value="tRNA-synt_1c_C"/>
    <property type="match status" value="1"/>
</dbReference>
<dbReference type="Gene3D" id="2.40.240.10">
    <property type="entry name" value="Ribosomal Protein L25, Chain P"/>
    <property type="match status" value="1"/>
</dbReference>
<evidence type="ECO:0000256" key="1">
    <source>
        <dbReference type="ARBA" id="ARBA00022917"/>
    </source>
</evidence>
<proteinExistence type="predicted"/>
<dbReference type="GO" id="GO:0017102">
    <property type="term" value="C:methionyl glutamyl tRNA synthetase complex"/>
    <property type="evidence" value="ECO:0007669"/>
    <property type="project" value="TreeGrafter"/>
</dbReference>
<comment type="caution">
    <text evidence="4">The sequence shown here is derived from an EMBL/GenBank/DDBJ whole genome shotgun (WGS) entry which is preliminary data.</text>
</comment>
<dbReference type="GO" id="GO:0006424">
    <property type="term" value="P:glutamyl-tRNA aminoacylation"/>
    <property type="evidence" value="ECO:0007669"/>
    <property type="project" value="TreeGrafter"/>
</dbReference>
<evidence type="ECO:0008006" key="6">
    <source>
        <dbReference type="Google" id="ProtNLM"/>
    </source>
</evidence>
<keyword evidence="5" id="KW-1185">Reference proteome</keyword>